<feature type="transmembrane region" description="Helical" evidence="2">
    <location>
        <begin position="214"/>
        <end position="241"/>
    </location>
</feature>
<evidence type="ECO:0008006" key="5">
    <source>
        <dbReference type="Google" id="ProtNLM"/>
    </source>
</evidence>
<dbReference type="Proteomes" id="UP001271789">
    <property type="component" value="Unassembled WGS sequence"/>
</dbReference>
<dbReference type="Pfam" id="PF01944">
    <property type="entry name" value="SpoIIM"/>
    <property type="match status" value="1"/>
</dbReference>
<sequence>MERGTDPEYEQNTNSGTNSSTDTGSEPVILDPSWGDPIPTQTPGYKKHLRSFLSVHKVYTLWMAVVFILCFAVGYMVSASNTELSDQLMETISTALGAVDTDSSFQLMIQIFFNNAQIALFAIAFGVVLGLFPLFIILANGIMVGVVSEYIARTAGFAYLLVGIVPHGIIELPMIILSAGVGFRLGAVVFSKLFGRNVTWKLFAQEVSEAGWGFFYFILPLLLLAAVVEVYVTGTLLSVLFV</sequence>
<evidence type="ECO:0000313" key="4">
    <source>
        <dbReference type="Proteomes" id="UP001271789"/>
    </source>
</evidence>
<keyword evidence="2" id="KW-0472">Membrane</keyword>
<gene>
    <name evidence="3" type="ORF">MsAg5_00590</name>
</gene>
<keyword evidence="2" id="KW-0812">Transmembrane</keyword>
<proteinExistence type="predicted"/>
<feature type="transmembrane region" description="Helical" evidence="2">
    <location>
        <begin position="150"/>
        <end position="169"/>
    </location>
</feature>
<feature type="transmembrane region" description="Helical" evidence="2">
    <location>
        <begin position="58"/>
        <end position="77"/>
    </location>
</feature>
<dbReference type="EMBL" id="JAWDKD010000002">
    <property type="protein sequence ID" value="MDV0446231.1"/>
    <property type="molecule type" value="Genomic_DNA"/>
</dbReference>
<organism evidence="3 4">
    <name type="scientific">Methanolapillus africanus</name>
    <dbReference type="NCBI Taxonomy" id="3028297"/>
    <lineage>
        <taxon>Archaea</taxon>
        <taxon>Methanobacteriati</taxon>
        <taxon>Methanobacteriota</taxon>
        <taxon>Stenosarchaea group</taxon>
        <taxon>Methanomicrobia</taxon>
        <taxon>Methanosarcinales</taxon>
        <taxon>Methanosarcinaceae</taxon>
        <taxon>Methanolapillus</taxon>
    </lineage>
</organism>
<protein>
    <recommendedName>
        <fullName evidence="5">Stage II sporulation protein M</fullName>
    </recommendedName>
</protein>
<feature type="region of interest" description="Disordered" evidence="1">
    <location>
        <begin position="1"/>
        <end position="33"/>
    </location>
</feature>
<dbReference type="AlphaFoldDB" id="A0AAE4SCD4"/>
<keyword evidence="2" id="KW-1133">Transmembrane helix</keyword>
<dbReference type="PANTHER" id="PTHR35337:SF1">
    <property type="entry name" value="SLR1478 PROTEIN"/>
    <property type="match status" value="1"/>
</dbReference>
<reference evidence="3" key="1">
    <citation type="submission" date="2023-06" db="EMBL/GenBank/DDBJ databases">
        <title>Genome sequence of Methanosarcinaceae archaeon Ag5.</title>
        <authorList>
            <person name="Protasov E."/>
            <person name="Platt K."/>
            <person name="Poehlein A."/>
            <person name="Daniel R."/>
            <person name="Brune A."/>
        </authorList>
    </citation>
    <scope>NUCLEOTIDE SEQUENCE</scope>
    <source>
        <strain evidence="3">Ag5</strain>
    </source>
</reference>
<evidence type="ECO:0000256" key="1">
    <source>
        <dbReference type="SAM" id="MobiDB-lite"/>
    </source>
</evidence>
<name>A0AAE4SCD4_9EURY</name>
<accession>A0AAE4SCD4</accession>
<comment type="caution">
    <text evidence="3">The sequence shown here is derived from an EMBL/GenBank/DDBJ whole genome shotgun (WGS) entry which is preliminary data.</text>
</comment>
<evidence type="ECO:0000256" key="2">
    <source>
        <dbReference type="SAM" id="Phobius"/>
    </source>
</evidence>
<dbReference type="PANTHER" id="PTHR35337">
    <property type="entry name" value="SLR1478 PROTEIN"/>
    <property type="match status" value="1"/>
</dbReference>
<keyword evidence="4" id="KW-1185">Reference proteome</keyword>
<feature type="compositionally biased region" description="Low complexity" evidence="1">
    <location>
        <begin position="12"/>
        <end position="25"/>
    </location>
</feature>
<dbReference type="InterPro" id="IPR002798">
    <property type="entry name" value="SpoIIM-like"/>
</dbReference>
<evidence type="ECO:0000313" key="3">
    <source>
        <dbReference type="EMBL" id="MDV0446231.1"/>
    </source>
</evidence>
<feature type="transmembrane region" description="Helical" evidence="2">
    <location>
        <begin position="118"/>
        <end position="138"/>
    </location>
</feature>
<dbReference type="RefSeq" id="WP_338098613.1">
    <property type="nucleotide sequence ID" value="NZ_JAWDKD010000002.1"/>
</dbReference>